<gene>
    <name evidence="4" type="primary">argD</name>
    <name evidence="5" type="ORF">J2782_001453</name>
</gene>
<sequence length="403" mass="43255">MTNVTTVQPLYDTYNRAALRFERGEGIWLITESGERYLDFAAGIAVNSLGHSHPHLVNTLKDQADKLWHLSNLYEVPGQEKLGQRLVDATFADKVFFTNSGAEALECAIKTARRYHYVNGNPERFRVITFEGAFHGRTLATIAAGGQAKYLEGFGPKVDGFDQVPFGDEAALRAAITDETAAILLEPVQGEGGLRGFPEEFMRLLRKICDDKGLLLILDEVQTGVGRTGKLFAHEWSGITPDIMAVAKGIGGGFPMGACLATAEAAKGMTAGVHGTTYGGNPLAMAVGNAVLDVVLADGFLESVQETALTMKQGLASIIDRYPNIISEVRGRGLLMGIKCVVPNVNLIQALRDEHLLSVGAGDNVVRILPPLVTTPEEAREALARIEAAVERLSVANPTSKTA</sequence>
<dbReference type="InterPro" id="IPR050103">
    <property type="entry name" value="Class-III_PLP-dep_AT"/>
</dbReference>
<dbReference type="NCBIfam" id="NF002325">
    <property type="entry name" value="PRK01278.1"/>
    <property type="match status" value="1"/>
</dbReference>
<comment type="catalytic activity">
    <reaction evidence="4">
        <text>N(2)-acetyl-L-ornithine + 2-oxoglutarate = N-acetyl-L-glutamate 5-semialdehyde + L-glutamate</text>
        <dbReference type="Rhea" id="RHEA:18049"/>
        <dbReference type="ChEBI" id="CHEBI:16810"/>
        <dbReference type="ChEBI" id="CHEBI:29123"/>
        <dbReference type="ChEBI" id="CHEBI:29985"/>
        <dbReference type="ChEBI" id="CHEBI:57805"/>
        <dbReference type="EC" id="2.6.1.11"/>
    </reaction>
</comment>
<dbReference type="InterPro" id="IPR005814">
    <property type="entry name" value="Aminotrans_3"/>
</dbReference>
<dbReference type="Gene3D" id="3.40.640.10">
    <property type="entry name" value="Type I PLP-dependent aspartate aminotransferase-like (Major domain)"/>
    <property type="match status" value="1"/>
</dbReference>
<protein>
    <recommendedName>
        <fullName evidence="4">Acetylornithine aminotransferase</fullName>
        <shortName evidence="4">ACOAT</shortName>
        <ecNumber evidence="4">2.6.1.11</ecNumber>
    </recommendedName>
</protein>
<evidence type="ECO:0000313" key="5">
    <source>
        <dbReference type="EMBL" id="MDR6431748.1"/>
    </source>
</evidence>
<evidence type="ECO:0000313" key="6">
    <source>
        <dbReference type="Proteomes" id="UP001184614"/>
    </source>
</evidence>
<dbReference type="PIRSF" id="PIRSF000521">
    <property type="entry name" value="Transaminase_4ab_Lys_Orn"/>
    <property type="match status" value="1"/>
</dbReference>
<keyword evidence="3 4" id="KW-0663">Pyridoxal phosphate</keyword>
<dbReference type="InterPro" id="IPR015421">
    <property type="entry name" value="PyrdxlP-dep_Trfase_major"/>
</dbReference>
<evidence type="ECO:0000256" key="4">
    <source>
        <dbReference type="HAMAP-Rule" id="MF_01107"/>
    </source>
</evidence>
<dbReference type="InterPro" id="IPR049704">
    <property type="entry name" value="Aminotrans_3_PPA_site"/>
</dbReference>
<comment type="pathway">
    <text evidence="4">Amino-acid biosynthesis; L-arginine biosynthesis; N(2)-acetyl-L-ornithine from L-glutamate: step 4/4.</text>
</comment>
<dbReference type="CDD" id="cd00610">
    <property type="entry name" value="OAT_like"/>
    <property type="match status" value="1"/>
</dbReference>
<dbReference type="PROSITE" id="PS00600">
    <property type="entry name" value="AA_TRANSFER_CLASS_3"/>
    <property type="match status" value="1"/>
</dbReference>
<dbReference type="InterPro" id="IPR004636">
    <property type="entry name" value="AcOrn/SuccOrn_fam"/>
</dbReference>
<feature type="binding site" evidence="4">
    <location>
        <position position="276"/>
    </location>
    <ligand>
        <name>N(2)-acetyl-L-ornithine</name>
        <dbReference type="ChEBI" id="CHEBI:57805"/>
    </ligand>
</feature>
<evidence type="ECO:0000256" key="2">
    <source>
        <dbReference type="ARBA" id="ARBA00022679"/>
    </source>
</evidence>
<evidence type="ECO:0000256" key="3">
    <source>
        <dbReference type="ARBA" id="ARBA00022898"/>
    </source>
</evidence>
<proteinExistence type="inferred from homology"/>
<name>A0ABU1M768_9HYPH</name>
<feature type="modified residue" description="N6-(pyridoxal phosphate)lysine" evidence="4">
    <location>
        <position position="248"/>
    </location>
</feature>
<dbReference type="InterPro" id="IPR015422">
    <property type="entry name" value="PyrdxlP-dep_Trfase_small"/>
</dbReference>
<keyword evidence="1 4" id="KW-0032">Aminotransferase</keyword>
<dbReference type="HAMAP" id="MF_01107">
    <property type="entry name" value="ArgD_aminotrans_3"/>
    <property type="match status" value="1"/>
</dbReference>
<comment type="subcellular location">
    <subcellularLocation>
        <location evidence="4">Cytoplasm</location>
    </subcellularLocation>
</comment>
<dbReference type="GO" id="GO:0009016">
    <property type="term" value="F:succinyldiaminopimelate transaminase activity"/>
    <property type="evidence" value="ECO:0007669"/>
    <property type="project" value="UniProtKB-EC"/>
</dbReference>
<feature type="binding site" evidence="4">
    <location>
        <position position="137"/>
    </location>
    <ligand>
        <name>N(2)-acetyl-L-ornithine</name>
        <dbReference type="ChEBI" id="CHEBI:57805"/>
    </ligand>
</feature>
<keyword evidence="6" id="KW-1185">Reference proteome</keyword>
<dbReference type="GO" id="GO:0003992">
    <property type="term" value="F:N2-acetyl-L-ornithine:2-oxoglutarate 5-aminotransferase activity"/>
    <property type="evidence" value="ECO:0007669"/>
    <property type="project" value="UniProtKB-EC"/>
</dbReference>
<organism evidence="5 6">
    <name type="scientific">Brucella pseudogrignonensis</name>
    <dbReference type="NCBI Taxonomy" id="419475"/>
    <lineage>
        <taxon>Bacteria</taxon>
        <taxon>Pseudomonadati</taxon>
        <taxon>Pseudomonadota</taxon>
        <taxon>Alphaproteobacteria</taxon>
        <taxon>Hyphomicrobiales</taxon>
        <taxon>Brucellaceae</taxon>
        <taxon>Brucella/Ochrobactrum group</taxon>
        <taxon>Brucella</taxon>
    </lineage>
</organism>
<comment type="subunit">
    <text evidence="4">Homodimer.</text>
</comment>
<dbReference type="InterPro" id="IPR015424">
    <property type="entry name" value="PyrdxlP-dep_Trfase"/>
</dbReference>
<evidence type="ECO:0000256" key="1">
    <source>
        <dbReference type="ARBA" id="ARBA00022576"/>
    </source>
</evidence>
<keyword evidence="4" id="KW-0028">Amino-acid biosynthesis</keyword>
<dbReference type="Gene3D" id="3.90.1150.10">
    <property type="entry name" value="Aspartate Aminotransferase, domain 1"/>
    <property type="match status" value="1"/>
</dbReference>
<dbReference type="NCBIfam" id="TIGR00707">
    <property type="entry name" value="argD"/>
    <property type="match status" value="1"/>
</dbReference>
<feature type="binding site" evidence="4">
    <location>
        <position position="134"/>
    </location>
    <ligand>
        <name>pyridoxal 5'-phosphate</name>
        <dbReference type="ChEBI" id="CHEBI:597326"/>
    </ligand>
</feature>
<dbReference type="SUPFAM" id="SSF53383">
    <property type="entry name" value="PLP-dependent transferases"/>
    <property type="match status" value="1"/>
</dbReference>
<comment type="cofactor">
    <cofactor evidence="4">
        <name>pyridoxal 5'-phosphate</name>
        <dbReference type="ChEBI" id="CHEBI:597326"/>
    </cofactor>
    <text evidence="4">Binds 1 pyridoxal phosphate per subunit.</text>
</comment>
<feature type="binding site" evidence="4">
    <location>
        <begin position="219"/>
        <end position="222"/>
    </location>
    <ligand>
        <name>pyridoxal 5'-phosphate</name>
        <dbReference type="ChEBI" id="CHEBI:597326"/>
    </ligand>
</feature>
<reference evidence="5 6" key="1">
    <citation type="submission" date="2023-07" db="EMBL/GenBank/DDBJ databases">
        <title>Sorghum-associated microbial communities from plants grown in Nebraska, USA.</title>
        <authorList>
            <person name="Schachtman D."/>
        </authorList>
    </citation>
    <scope>NUCLEOTIDE SEQUENCE [LARGE SCALE GENOMIC DNA]</scope>
    <source>
        <strain evidence="5 6">DS1730</strain>
    </source>
</reference>
<dbReference type="EC" id="2.6.1.11" evidence="4"/>
<dbReference type="EMBL" id="JAVDQT010000001">
    <property type="protein sequence ID" value="MDR6431748.1"/>
    <property type="molecule type" value="Genomic_DNA"/>
</dbReference>
<feature type="binding site" evidence="4">
    <location>
        <position position="277"/>
    </location>
    <ligand>
        <name>pyridoxal 5'-phosphate</name>
        <dbReference type="ChEBI" id="CHEBI:597326"/>
    </ligand>
</feature>
<keyword evidence="4" id="KW-0055">Arginine biosynthesis</keyword>
<dbReference type="Pfam" id="PF00202">
    <property type="entry name" value="Aminotran_3"/>
    <property type="match status" value="1"/>
</dbReference>
<accession>A0ABU1M768</accession>
<dbReference type="PANTHER" id="PTHR11986:SF113">
    <property type="entry name" value="SUCCINYLORNITHINE TRANSAMINASE"/>
    <property type="match status" value="1"/>
</dbReference>
<keyword evidence="2 4" id="KW-0808">Transferase</keyword>
<dbReference type="RefSeq" id="WP_310010925.1">
    <property type="nucleotide sequence ID" value="NZ_JAVDQT010000001.1"/>
</dbReference>
<keyword evidence="4" id="KW-0963">Cytoplasm</keyword>
<comment type="caution">
    <text evidence="5">The sequence shown here is derived from an EMBL/GenBank/DDBJ whole genome shotgun (WGS) entry which is preliminary data.</text>
</comment>
<comment type="similarity">
    <text evidence="4">Belongs to the class-III pyridoxal-phosphate-dependent aminotransferase family. ArgD subfamily.</text>
</comment>
<comment type="miscellaneous">
    <text evidence="4">May also have succinyldiaminopimelate aminotransferase activity, thus carrying out the corresponding step in lysine biosynthesis.</text>
</comment>
<dbReference type="Proteomes" id="UP001184614">
    <property type="component" value="Unassembled WGS sequence"/>
</dbReference>
<dbReference type="PANTHER" id="PTHR11986">
    <property type="entry name" value="AMINOTRANSFERASE CLASS III"/>
    <property type="match status" value="1"/>
</dbReference>
<feature type="binding site" evidence="4">
    <location>
        <begin position="101"/>
        <end position="102"/>
    </location>
    <ligand>
        <name>pyridoxal 5'-phosphate</name>
        <dbReference type="ChEBI" id="CHEBI:597326"/>
    </ligand>
</feature>